<dbReference type="InterPro" id="IPR051685">
    <property type="entry name" value="Ycf3/AcsC/BcsC/TPR_MFPF"/>
</dbReference>
<evidence type="ECO:0000256" key="1">
    <source>
        <dbReference type="ARBA" id="ARBA00022737"/>
    </source>
</evidence>
<dbReference type="PROSITE" id="PS50293">
    <property type="entry name" value="TPR_REGION"/>
    <property type="match status" value="1"/>
</dbReference>
<keyword evidence="1" id="KW-0677">Repeat</keyword>
<evidence type="ECO:0000256" key="2">
    <source>
        <dbReference type="ARBA" id="ARBA00022803"/>
    </source>
</evidence>
<dbReference type="RefSeq" id="WP_008870186.1">
    <property type="nucleotide sequence ID" value="NZ_ACJN02000002.1"/>
</dbReference>
<accession>D6SQ46</accession>
<comment type="caution">
    <text evidence="5">The sequence shown here is derived from an EMBL/GenBank/DDBJ whole genome shotgun (WGS) entry which is preliminary data.</text>
</comment>
<dbReference type="InterPro" id="IPR011990">
    <property type="entry name" value="TPR-like_helical_dom_sf"/>
</dbReference>
<dbReference type="OrthoDB" id="5469194at2"/>
<organism evidence="5 6">
    <name type="scientific">Desulfonatronospira thiodismutans ASO3-1</name>
    <dbReference type="NCBI Taxonomy" id="555779"/>
    <lineage>
        <taxon>Bacteria</taxon>
        <taxon>Pseudomonadati</taxon>
        <taxon>Thermodesulfobacteriota</taxon>
        <taxon>Desulfovibrionia</taxon>
        <taxon>Desulfovibrionales</taxon>
        <taxon>Desulfonatronovibrionaceae</taxon>
        <taxon>Desulfonatronospira</taxon>
    </lineage>
</organism>
<keyword evidence="4" id="KW-0175">Coiled coil</keyword>
<dbReference type="Gene3D" id="1.25.40.10">
    <property type="entry name" value="Tetratricopeptide repeat domain"/>
    <property type="match status" value="2"/>
</dbReference>
<evidence type="ECO:0000256" key="4">
    <source>
        <dbReference type="SAM" id="Coils"/>
    </source>
</evidence>
<dbReference type="InterPro" id="IPR011006">
    <property type="entry name" value="CheY-like_superfamily"/>
</dbReference>
<name>D6SQ46_9BACT</name>
<evidence type="ECO:0000313" key="6">
    <source>
        <dbReference type="Proteomes" id="UP000005496"/>
    </source>
</evidence>
<keyword evidence="2 3" id="KW-0802">TPR repeat</keyword>
<dbReference type="AlphaFoldDB" id="D6SQ46"/>
<reference evidence="5" key="1">
    <citation type="submission" date="2010-05" db="EMBL/GenBank/DDBJ databases">
        <title>The draft genome of Desulfonatronospira thiodismutans ASO3-1.</title>
        <authorList>
            <consortium name="US DOE Joint Genome Institute (JGI-PGF)"/>
            <person name="Lucas S."/>
            <person name="Copeland A."/>
            <person name="Lapidus A."/>
            <person name="Cheng J.-F."/>
            <person name="Bruce D."/>
            <person name="Goodwin L."/>
            <person name="Pitluck S."/>
            <person name="Chertkov O."/>
            <person name="Brettin T."/>
            <person name="Detter J.C."/>
            <person name="Han C."/>
            <person name="Land M.L."/>
            <person name="Hauser L."/>
            <person name="Kyrpides N."/>
            <person name="Mikhailova N."/>
            <person name="Muyzer G."/>
            <person name="Woyke T."/>
        </authorList>
    </citation>
    <scope>NUCLEOTIDE SEQUENCE [LARGE SCALE GENOMIC DNA]</scope>
    <source>
        <strain evidence="5">ASO3-1</strain>
    </source>
</reference>
<keyword evidence="6" id="KW-1185">Reference proteome</keyword>
<dbReference type="SUPFAM" id="SSF52172">
    <property type="entry name" value="CheY-like"/>
    <property type="match status" value="1"/>
</dbReference>
<evidence type="ECO:0000313" key="5">
    <source>
        <dbReference type="EMBL" id="EFI34872.1"/>
    </source>
</evidence>
<feature type="coiled-coil region" evidence="4">
    <location>
        <begin position="228"/>
        <end position="289"/>
    </location>
</feature>
<dbReference type="Pfam" id="PF13414">
    <property type="entry name" value="TPR_11"/>
    <property type="match status" value="1"/>
</dbReference>
<dbReference type="InterPro" id="IPR019734">
    <property type="entry name" value="TPR_rpt"/>
</dbReference>
<dbReference type="PANTHER" id="PTHR44943:SF8">
    <property type="entry name" value="TPR REPEAT-CONTAINING PROTEIN MJ0263"/>
    <property type="match status" value="1"/>
</dbReference>
<feature type="repeat" description="TPR" evidence="3">
    <location>
        <begin position="367"/>
        <end position="400"/>
    </location>
</feature>
<dbReference type="Proteomes" id="UP000005496">
    <property type="component" value="Unassembled WGS sequence"/>
</dbReference>
<dbReference type="SMART" id="SM00028">
    <property type="entry name" value="TPR"/>
    <property type="match status" value="5"/>
</dbReference>
<protein>
    <submittedName>
        <fullName evidence="5">Response regulator receiver protein</fullName>
    </submittedName>
</protein>
<gene>
    <name evidence="5" type="ORF">Dthio_PD2263</name>
</gene>
<dbReference type="eggNOG" id="COG0457">
    <property type="taxonomic scope" value="Bacteria"/>
</dbReference>
<dbReference type="PROSITE" id="PS50005">
    <property type="entry name" value="TPR"/>
    <property type="match status" value="2"/>
</dbReference>
<dbReference type="Gene3D" id="3.40.50.2300">
    <property type="match status" value="1"/>
</dbReference>
<feature type="repeat" description="TPR" evidence="3">
    <location>
        <begin position="333"/>
        <end position="366"/>
    </location>
</feature>
<dbReference type="EMBL" id="ACJN02000002">
    <property type="protein sequence ID" value="EFI34872.1"/>
    <property type="molecule type" value="Genomic_DNA"/>
</dbReference>
<evidence type="ECO:0000256" key="3">
    <source>
        <dbReference type="PROSITE-ProRule" id="PRU00339"/>
    </source>
</evidence>
<dbReference type="SUPFAM" id="SSF48452">
    <property type="entry name" value="TPR-like"/>
    <property type="match status" value="1"/>
</dbReference>
<proteinExistence type="predicted"/>
<sequence length="455" mass="51932">MAYKKTEKKYNETFREYISHWKGCIFTVTDDVLFYKTMVASFKYLGINTSALIYRRYIDSVSSDARALLSSGHFSRIIFLMENMVEGSSNIIRLRDLRSSFGDECRFITLTAETDSDNVAQMYEMGADNVIVKPVSINSIIQKISLTFKPNDALSQKFNQAKALILTNDLDQAGKVVEDILKEKPDSAAGFILKGDIAKAQNDFELAESYYVRASRESKMYLEPLKRLVNLYDAMADLEKKLEYLKKLDKISPLNYDRKIELGSTYLHLDDEENAVQNFNQAIRQVQKQARDIISSTMAKIARKIQGIRPELSTRYLEKAIEYKGKDLNRDDLWIFNEIGINLRQQGKLSRAIEYYQQALKIAPGDEGLYYNIGLAYAQGKQYYNALAHFQKAVELNPDLLTRYASIPYNMATTHAALKQNDEAARLAEKALAIEPGHKNARRLLKSLTPDSEKS</sequence>
<dbReference type="PANTHER" id="PTHR44943">
    <property type="entry name" value="CELLULOSE SYNTHASE OPERON PROTEIN C"/>
    <property type="match status" value="1"/>
</dbReference>
<dbReference type="Pfam" id="PF13181">
    <property type="entry name" value="TPR_8"/>
    <property type="match status" value="1"/>
</dbReference>